<dbReference type="AlphaFoldDB" id="A0A4Y2JK71"/>
<proteinExistence type="predicted"/>
<sequence>MILSWEIRFWIPTVEQLTQFGCEAKEATGGDSILRGLMCQRMLNLLLRLRCRLRQNFKSLRAGDRTRVHRVGSHDRMTAGDASVFKIFFRHHAYNFWASRELDTPFCEQGGSSIEYARFVVQETETSTIKMHL</sequence>
<organism evidence="1 2">
    <name type="scientific">Araneus ventricosus</name>
    <name type="common">Orbweaver spider</name>
    <name type="synonym">Epeira ventricosa</name>
    <dbReference type="NCBI Taxonomy" id="182803"/>
    <lineage>
        <taxon>Eukaryota</taxon>
        <taxon>Metazoa</taxon>
        <taxon>Ecdysozoa</taxon>
        <taxon>Arthropoda</taxon>
        <taxon>Chelicerata</taxon>
        <taxon>Arachnida</taxon>
        <taxon>Araneae</taxon>
        <taxon>Araneomorphae</taxon>
        <taxon>Entelegynae</taxon>
        <taxon>Araneoidea</taxon>
        <taxon>Araneidae</taxon>
        <taxon>Araneus</taxon>
    </lineage>
</organism>
<name>A0A4Y2JK71_ARAVE</name>
<gene>
    <name evidence="1" type="ORF">AVEN_65494_1</name>
</gene>
<protein>
    <submittedName>
        <fullName evidence="1">Uncharacterized protein</fullName>
    </submittedName>
</protein>
<accession>A0A4Y2JK71</accession>
<dbReference type="Proteomes" id="UP000499080">
    <property type="component" value="Unassembled WGS sequence"/>
</dbReference>
<comment type="caution">
    <text evidence="1">The sequence shown here is derived from an EMBL/GenBank/DDBJ whole genome shotgun (WGS) entry which is preliminary data.</text>
</comment>
<evidence type="ECO:0000313" key="2">
    <source>
        <dbReference type="Proteomes" id="UP000499080"/>
    </source>
</evidence>
<dbReference type="EMBL" id="BGPR01003563">
    <property type="protein sequence ID" value="GBM89682.1"/>
    <property type="molecule type" value="Genomic_DNA"/>
</dbReference>
<keyword evidence="2" id="KW-1185">Reference proteome</keyword>
<evidence type="ECO:0000313" key="1">
    <source>
        <dbReference type="EMBL" id="GBM89682.1"/>
    </source>
</evidence>
<reference evidence="1 2" key="1">
    <citation type="journal article" date="2019" name="Sci. Rep.">
        <title>Orb-weaving spider Araneus ventricosus genome elucidates the spidroin gene catalogue.</title>
        <authorList>
            <person name="Kono N."/>
            <person name="Nakamura H."/>
            <person name="Ohtoshi R."/>
            <person name="Moran D.A.P."/>
            <person name="Shinohara A."/>
            <person name="Yoshida Y."/>
            <person name="Fujiwara M."/>
            <person name="Mori M."/>
            <person name="Tomita M."/>
            <person name="Arakawa K."/>
        </authorList>
    </citation>
    <scope>NUCLEOTIDE SEQUENCE [LARGE SCALE GENOMIC DNA]</scope>
</reference>